<sequence length="83" mass="9893">MMNRTMKMNQKAGHRVGLYGQPIDTKTIRVIKTRESDTERRARWKAEDLRHIRRLESTGLSEANCSALRLMKQNYRRKYGERV</sequence>
<organism evidence="1 2">
    <name type="scientific">Mesorhizobium prunaredense</name>
    <dbReference type="NCBI Taxonomy" id="1631249"/>
    <lineage>
        <taxon>Bacteria</taxon>
        <taxon>Pseudomonadati</taxon>
        <taxon>Pseudomonadota</taxon>
        <taxon>Alphaproteobacteria</taxon>
        <taxon>Hyphomicrobiales</taxon>
        <taxon>Phyllobacteriaceae</taxon>
        <taxon>Mesorhizobium</taxon>
    </lineage>
</organism>
<accession>A0A1R3V345</accession>
<name>A0A1R3V345_9HYPH</name>
<protein>
    <submittedName>
        <fullName evidence="1">Uncharacterized protein</fullName>
    </submittedName>
</protein>
<keyword evidence="2" id="KW-1185">Reference proteome</keyword>
<reference evidence="2" key="1">
    <citation type="submission" date="2017-01" db="EMBL/GenBank/DDBJ databases">
        <authorList>
            <person name="Brunel B."/>
        </authorList>
    </citation>
    <scope>NUCLEOTIDE SEQUENCE [LARGE SCALE GENOMIC DNA]</scope>
</reference>
<dbReference type="Proteomes" id="UP000188388">
    <property type="component" value="Unassembled WGS sequence"/>
</dbReference>
<dbReference type="AlphaFoldDB" id="A0A1R3V345"/>
<dbReference type="RefSeq" id="WP_167378595.1">
    <property type="nucleotide sequence ID" value="NZ_FTPD01000002.1"/>
</dbReference>
<evidence type="ECO:0000313" key="1">
    <source>
        <dbReference type="EMBL" id="SIT53154.1"/>
    </source>
</evidence>
<proteinExistence type="predicted"/>
<dbReference type="EMBL" id="FTPD01000002">
    <property type="protein sequence ID" value="SIT53154.1"/>
    <property type="molecule type" value="Genomic_DNA"/>
</dbReference>
<dbReference type="STRING" id="1631249.BQ8794_100045"/>
<gene>
    <name evidence="1" type="ORF">BQ8794_100045</name>
</gene>
<evidence type="ECO:0000313" key="2">
    <source>
        <dbReference type="Proteomes" id="UP000188388"/>
    </source>
</evidence>